<dbReference type="Proteomes" id="UP000230233">
    <property type="component" value="Chromosome V"/>
</dbReference>
<feature type="coiled-coil region" evidence="1">
    <location>
        <begin position="84"/>
        <end position="125"/>
    </location>
</feature>
<protein>
    <submittedName>
        <fullName evidence="2">Uncharacterized protein</fullName>
    </submittedName>
</protein>
<dbReference type="EMBL" id="PDUG01000005">
    <property type="protein sequence ID" value="PIC25563.1"/>
    <property type="molecule type" value="Genomic_DNA"/>
</dbReference>
<gene>
    <name evidence="2" type="primary">Cnig_chr_V.g18447</name>
    <name evidence="2" type="ORF">B9Z55_018447</name>
</gene>
<keyword evidence="3" id="KW-1185">Reference proteome</keyword>
<evidence type="ECO:0000256" key="1">
    <source>
        <dbReference type="SAM" id="Coils"/>
    </source>
</evidence>
<keyword evidence="1" id="KW-0175">Coiled coil</keyword>
<name>A0A2G5TEE1_9PELO</name>
<accession>A0A2G5TEE1</accession>
<sequence>MSSNRTPKTTPTFNPEKPKTPTYYVDALIRVVQRMAPRASPRQWNRLGITARNIELSHEHFLEEAGRSSTPTTGSVVPIDRETIRGLELRCFKVQDDIESLQRQLNAKKRELNEMIEELAFREDDVQGPSSR</sequence>
<comment type="caution">
    <text evidence="2">The sequence shown here is derived from an EMBL/GenBank/DDBJ whole genome shotgun (WGS) entry which is preliminary data.</text>
</comment>
<evidence type="ECO:0000313" key="3">
    <source>
        <dbReference type="Proteomes" id="UP000230233"/>
    </source>
</evidence>
<dbReference type="AlphaFoldDB" id="A0A2G5TEE1"/>
<dbReference type="OrthoDB" id="10279596at2759"/>
<evidence type="ECO:0000313" key="2">
    <source>
        <dbReference type="EMBL" id="PIC25563.1"/>
    </source>
</evidence>
<reference evidence="3" key="1">
    <citation type="submission" date="2017-10" db="EMBL/GenBank/DDBJ databases">
        <title>Rapid genome shrinkage in a self-fertile nematode reveals novel sperm competition proteins.</title>
        <authorList>
            <person name="Yin D."/>
            <person name="Schwarz E.M."/>
            <person name="Thomas C.G."/>
            <person name="Felde R.L."/>
            <person name="Korf I.F."/>
            <person name="Cutter A.D."/>
            <person name="Schartner C.M."/>
            <person name="Ralston E.J."/>
            <person name="Meyer B.J."/>
            <person name="Haag E.S."/>
        </authorList>
    </citation>
    <scope>NUCLEOTIDE SEQUENCE [LARGE SCALE GENOMIC DNA]</scope>
    <source>
        <strain evidence="3">JU1422</strain>
    </source>
</reference>
<proteinExistence type="predicted"/>
<organism evidence="2 3">
    <name type="scientific">Caenorhabditis nigoni</name>
    <dbReference type="NCBI Taxonomy" id="1611254"/>
    <lineage>
        <taxon>Eukaryota</taxon>
        <taxon>Metazoa</taxon>
        <taxon>Ecdysozoa</taxon>
        <taxon>Nematoda</taxon>
        <taxon>Chromadorea</taxon>
        <taxon>Rhabditida</taxon>
        <taxon>Rhabditina</taxon>
        <taxon>Rhabditomorpha</taxon>
        <taxon>Rhabditoidea</taxon>
        <taxon>Rhabditidae</taxon>
        <taxon>Peloderinae</taxon>
        <taxon>Caenorhabditis</taxon>
    </lineage>
</organism>